<evidence type="ECO:0000256" key="8">
    <source>
        <dbReference type="ARBA" id="ARBA00022692"/>
    </source>
</evidence>
<keyword evidence="4" id="KW-1003">Cell membrane</keyword>
<dbReference type="GO" id="GO:0005524">
    <property type="term" value="F:ATP binding"/>
    <property type="evidence" value="ECO:0007669"/>
    <property type="project" value="UniProtKB-KW"/>
</dbReference>
<keyword evidence="11" id="KW-0067">ATP-binding</keyword>
<dbReference type="InterPro" id="IPR036097">
    <property type="entry name" value="HisK_dim/P_sf"/>
</dbReference>
<dbReference type="PROSITE" id="PS50885">
    <property type="entry name" value="HAMP"/>
    <property type="match status" value="1"/>
</dbReference>
<dbReference type="InterPro" id="IPR050980">
    <property type="entry name" value="2C_sensor_his_kinase"/>
</dbReference>
<dbReference type="Pfam" id="PF00672">
    <property type="entry name" value="HAMP"/>
    <property type="match status" value="1"/>
</dbReference>
<keyword evidence="12 16" id="KW-1133">Transmembrane helix</keyword>
<evidence type="ECO:0000256" key="13">
    <source>
        <dbReference type="ARBA" id="ARBA00023012"/>
    </source>
</evidence>
<keyword evidence="20" id="KW-1185">Reference proteome</keyword>
<dbReference type="CDD" id="cd06225">
    <property type="entry name" value="HAMP"/>
    <property type="match status" value="1"/>
</dbReference>
<accession>F3KXE6</accession>
<keyword evidence="6" id="KW-0597">Phosphoprotein</keyword>
<feature type="domain" description="HAMP" evidence="18">
    <location>
        <begin position="135"/>
        <end position="187"/>
    </location>
</feature>
<keyword evidence="8 16" id="KW-0812">Transmembrane</keyword>
<dbReference type="InterPro" id="IPR003661">
    <property type="entry name" value="HisK_dim/P_dom"/>
</dbReference>
<dbReference type="Gene3D" id="3.30.565.10">
    <property type="entry name" value="Histidine kinase-like ATPase, C-terminal domain"/>
    <property type="match status" value="1"/>
</dbReference>
<dbReference type="CDD" id="cd00075">
    <property type="entry name" value="HATPase"/>
    <property type="match status" value="1"/>
</dbReference>
<dbReference type="STRING" id="887062.HGR_15679"/>
<sequence length="392" mass="42986">MVAVVVPAWLKKISALASRLLPATLFGRLALLLFVAVLASHLLALTLMFELRPTPQWRAPPPGGPEFTPEFRPEFGPEFAPHSDRAAPGAWPASPPRPAGPPPPPGGPLHLGASMLLDIGVRLGALMLAAWVGARWLSRPIRRLAQAARELGQDVHRPPLPEEGAQEFREASRGFNQMQAQLRRQLEERDRFVAAVSHDLRTPLTRLRLRAESLADPGERQAFQHDIDGMEEMIRATLDYLRGVADEEPVVWLDVGALLTSLADDHPAGPEAVLVEGSARPVRAQASALRRALANLIDNAVRYGEQARVVLRDEPACVRIEISDRGPGIPPHQLEQVFEPFYRLEASRNRHTGGVGLGLAIARDLVRRQRGSLSLRNLPQGGLQAVLELPRD</sequence>
<dbReference type="InterPro" id="IPR004358">
    <property type="entry name" value="Sig_transdc_His_kin-like_C"/>
</dbReference>
<feature type="region of interest" description="Disordered" evidence="15">
    <location>
        <begin position="74"/>
        <end position="107"/>
    </location>
</feature>
<dbReference type="SMART" id="SM00304">
    <property type="entry name" value="HAMP"/>
    <property type="match status" value="1"/>
</dbReference>
<comment type="caution">
    <text evidence="19">The sequence shown here is derived from an EMBL/GenBank/DDBJ whole genome shotgun (WGS) entry which is preliminary data.</text>
</comment>
<evidence type="ECO:0000313" key="19">
    <source>
        <dbReference type="EMBL" id="EGI75513.1"/>
    </source>
</evidence>
<dbReference type="SUPFAM" id="SSF47384">
    <property type="entry name" value="Homodimeric domain of signal transducing histidine kinase"/>
    <property type="match status" value="1"/>
</dbReference>
<dbReference type="SMART" id="SM00388">
    <property type="entry name" value="HisKA"/>
    <property type="match status" value="1"/>
</dbReference>
<dbReference type="EMBL" id="AEGR01000102">
    <property type="protein sequence ID" value="EGI75513.1"/>
    <property type="molecule type" value="Genomic_DNA"/>
</dbReference>
<evidence type="ECO:0000256" key="9">
    <source>
        <dbReference type="ARBA" id="ARBA00022741"/>
    </source>
</evidence>
<evidence type="ECO:0000256" key="15">
    <source>
        <dbReference type="SAM" id="MobiDB-lite"/>
    </source>
</evidence>
<dbReference type="EC" id="2.7.13.3" evidence="3"/>
<dbReference type="InterPro" id="IPR003594">
    <property type="entry name" value="HATPase_dom"/>
</dbReference>
<evidence type="ECO:0000256" key="7">
    <source>
        <dbReference type="ARBA" id="ARBA00022679"/>
    </source>
</evidence>
<evidence type="ECO:0000256" key="3">
    <source>
        <dbReference type="ARBA" id="ARBA00012438"/>
    </source>
</evidence>
<dbReference type="PROSITE" id="PS50109">
    <property type="entry name" value="HIS_KIN"/>
    <property type="match status" value="1"/>
</dbReference>
<evidence type="ECO:0000256" key="2">
    <source>
        <dbReference type="ARBA" id="ARBA00004429"/>
    </source>
</evidence>
<feature type="compositionally biased region" description="Pro residues" evidence="15">
    <location>
        <begin position="93"/>
        <end position="107"/>
    </location>
</feature>
<organism evidence="19 20">
    <name type="scientific">Hylemonella gracilis ATCC 19624</name>
    <dbReference type="NCBI Taxonomy" id="887062"/>
    <lineage>
        <taxon>Bacteria</taxon>
        <taxon>Pseudomonadati</taxon>
        <taxon>Pseudomonadota</taxon>
        <taxon>Betaproteobacteria</taxon>
        <taxon>Burkholderiales</taxon>
        <taxon>Comamonadaceae</taxon>
        <taxon>Hylemonella</taxon>
    </lineage>
</organism>
<dbReference type="AlphaFoldDB" id="F3KXE6"/>
<feature type="domain" description="Histidine kinase" evidence="17">
    <location>
        <begin position="195"/>
        <end position="392"/>
    </location>
</feature>
<dbReference type="Proteomes" id="UP000016368">
    <property type="component" value="Unassembled WGS sequence"/>
</dbReference>
<evidence type="ECO:0000256" key="6">
    <source>
        <dbReference type="ARBA" id="ARBA00022553"/>
    </source>
</evidence>
<dbReference type="RefSeq" id="WP_006299284.1">
    <property type="nucleotide sequence ID" value="NZ_AEGR01000102.1"/>
</dbReference>
<evidence type="ECO:0000256" key="1">
    <source>
        <dbReference type="ARBA" id="ARBA00000085"/>
    </source>
</evidence>
<comment type="catalytic activity">
    <reaction evidence="1">
        <text>ATP + protein L-histidine = ADP + protein N-phospho-L-histidine.</text>
        <dbReference type="EC" id="2.7.13.3"/>
    </reaction>
</comment>
<evidence type="ECO:0000259" key="18">
    <source>
        <dbReference type="PROSITE" id="PS50885"/>
    </source>
</evidence>
<dbReference type="Pfam" id="PF00512">
    <property type="entry name" value="HisKA"/>
    <property type="match status" value="1"/>
</dbReference>
<dbReference type="GO" id="GO:0005886">
    <property type="term" value="C:plasma membrane"/>
    <property type="evidence" value="ECO:0007669"/>
    <property type="project" value="UniProtKB-SubCell"/>
</dbReference>
<dbReference type="InterPro" id="IPR003660">
    <property type="entry name" value="HAMP_dom"/>
</dbReference>
<evidence type="ECO:0000256" key="14">
    <source>
        <dbReference type="ARBA" id="ARBA00023136"/>
    </source>
</evidence>
<dbReference type="Gene3D" id="1.10.287.130">
    <property type="match status" value="1"/>
</dbReference>
<proteinExistence type="predicted"/>
<dbReference type="SUPFAM" id="SSF158472">
    <property type="entry name" value="HAMP domain-like"/>
    <property type="match status" value="1"/>
</dbReference>
<keyword evidence="9" id="KW-0547">Nucleotide-binding</keyword>
<evidence type="ECO:0000256" key="12">
    <source>
        <dbReference type="ARBA" id="ARBA00022989"/>
    </source>
</evidence>
<dbReference type="InterPro" id="IPR036890">
    <property type="entry name" value="HATPase_C_sf"/>
</dbReference>
<evidence type="ECO:0000259" key="17">
    <source>
        <dbReference type="PROSITE" id="PS50109"/>
    </source>
</evidence>
<evidence type="ECO:0000256" key="16">
    <source>
        <dbReference type="SAM" id="Phobius"/>
    </source>
</evidence>
<dbReference type="SUPFAM" id="SSF55874">
    <property type="entry name" value="ATPase domain of HSP90 chaperone/DNA topoisomerase II/histidine kinase"/>
    <property type="match status" value="1"/>
</dbReference>
<keyword evidence="10 19" id="KW-0418">Kinase</keyword>
<name>F3KXE6_9BURK</name>
<evidence type="ECO:0000256" key="5">
    <source>
        <dbReference type="ARBA" id="ARBA00022519"/>
    </source>
</evidence>
<keyword evidence="14 16" id="KW-0472">Membrane</keyword>
<protein>
    <recommendedName>
        <fullName evidence="3">histidine kinase</fullName>
        <ecNumber evidence="3">2.7.13.3</ecNumber>
    </recommendedName>
</protein>
<feature type="transmembrane region" description="Helical" evidence="16">
    <location>
        <begin position="29"/>
        <end position="49"/>
    </location>
</feature>
<dbReference type="PANTHER" id="PTHR44936:SF5">
    <property type="entry name" value="SENSOR HISTIDINE KINASE ENVZ"/>
    <property type="match status" value="1"/>
</dbReference>
<reference evidence="19 20" key="1">
    <citation type="journal article" date="2011" name="EMBO J.">
        <title>Structural diversity of bacterial flagellar motors.</title>
        <authorList>
            <person name="Chen S."/>
            <person name="Beeby M."/>
            <person name="Murphy G.E."/>
            <person name="Leadbetter J.R."/>
            <person name="Hendrixson D.R."/>
            <person name="Briegel A."/>
            <person name="Li Z."/>
            <person name="Shi J."/>
            <person name="Tocheva E.I."/>
            <person name="Muller A."/>
            <person name="Dobro M.J."/>
            <person name="Jensen G.J."/>
        </authorList>
    </citation>
    <scope>NUCLEOTIDE SEQUENCE [LARGE SCALE GENOMIC DNA]</scope>
    <source>
        <strain evidence="19 20">ATCC 19624</strain>
    </source>
</reference>
<dbReference type="CDD" id="cd00082">
    <property type="entry name" value="HisKA"/>
    <property type="match status" value="1"/>
</dbReference>
<evidence type="ECO:0000256" key="10">
    <source>
        <dbReference type="ARBA" id="ARBA00022777"/>
    </source>
</evidence>
<dbReference type="PANTHER" id="PTHR44936">
    <property type="entry name" value="SENSOR PROTEIN CREC"/>
    <property type="match status" value="1"/>
</dbReference>
<gene>
    <name evidence="19" type="ORF">HGR_15679</name>
</gene>
<feature type="compositionally biased region" description="Basic and acidic residues" evidence="15">
    <location>
        <begin position="74"/>
        <end position="85"/>
    </location>
</feature>
<evidence type="ECO:0000256" key="11">
    <source>
        <dbReference type="ARBA" id="ARBA00022840"/>
    </source>
</evidence>
<dbReference type="GO" id="GO:0000155">
    <property type="term" value="F:phosphorelay sensor kinase activity"/>
    <property type="evidence" value="ECO:0007669"/>
    <property type="project" value="InterPro"/>
</dbReference>
<comment type="subcellular location">
    <subcellularLocation>
        <location evidence="2">Cell inner membrane</location>
        <topology evidence="2">Multi-pass membrane protein</topology>
    </subcellularLocation>
</comment>
<dbReference type="PRINTS" id="PR00344">
    <property type="entry name" value="BCTRLSENSOR"/>
</dbReference>
<keyword evidence="13" id="KW-0902">Two-component regulatory system</keyword>
<keyword evidence="7" id="KW-0808">Transferase</keyword>
<evidence type="ECO:0000256" key="4">
    <source>
        <dbReference type="ARBA" id="ARBA00022475"/>
    </source>
</evidence>
<dbReference type="SMART" id="SM00387">
    <property type="entry name" value="HATPase_c"/>
    <property type="match status" value="1"/>
</dbReference>
<dbReference type="eggNOG" id="COG2205">
    <property type="taxonomic scope" value="Bacteria"/>
</dbReference>
<evidence type="ECO:0000313" key="20">
    <source>
        <dbReference type="Proteomes" id="UP000016368"/>
    </source>
</evidence>
<dbReference type="InterPro" id="IPR005467">
    <property type="entry name" value="His_kinase_dom"/>
</dbReference>
<keyword evidence="5" id="KW-0997">Cell inner membrane</keyword>
<dbReference type="Pfam" id="PF02518">
    <property type="entry name" value="HATPase_c"/>
    <property type="match status" value="1"/>
</dbReference>